<evidence type="ECO:0000313" key="2">
    <source>
        <dbReference type="Proteomes" id="UP000569914"/>
    </source>
</evidence>
<dbReference type="AlphaFoldDB" id="A0A7Y9IBA6"/>
<dbReference type="RefSeq" id="WP_179755508.1">
    <property type="nucleotide sequence ID" value="NZ_JACCBU010000001.1"/>
</dbReference>
<name>A0A7Y9IBA6_9ACTN</name>
<dbReference type="SUPFAM" id="SSF141452">
    <property type="entry name" value="Hcp1-like"/>
    <property type="match status" value="1"/>
</dbReference>
<organism evidence="1 2">
    <name type="scientific">Microlunatus parietis</name>
    <dbReference type="NCBI Taxonomy" id="682979"/>
    <lineage>
        <taxon>Bacteria</taxon>
        <taxon>Bacillati</taxon>
        <taxon>Actinomycetota</taxon>
        <taxon>Actinomycetes</taxon>
        <taxon>Propionibacteriales</taxon>
        <taxon>Propionibacteriaceae</taxon>
        <taxon>Microlunatus</taxon>
    </lineage>
</organism>
<dbReference type="Pfam" id="PF05638">
    <property type="entry name" value="T6SS_HCP"/>
    <property type="match status" value="1"/>
</dbReference>
<dbReference type="Gene3D" id="2.30.110.20">
    <property type="entry name" value="Hcp1-like"/>
    <property type="match status" value="1"/>
</dbReference>
<dbReference type="InterPro" id="IPR053165">
    <property type="entry name" value="HSI-I_assembly_Hcp1"/>
</dbReference>
<accession>A0A7Y9IBA6</accession>
<evidence type="ECO:0000313" key="1">
    <source>
        <dbReference type="EMBL" id="NYE73766.1"/>
    </source>
</evidence>
<protein>
    <submittedName>
        <fullName evidence="1">Type VI secretion system secreted protein Hcp</fullName>
    </submittedName>
</protein>
<proteinExistence type="predicted"/>
<dbReference type="PANTHER" id="PTHR36152:SF5">
    <property type="entry name" value="PROTEIN HCP1"/>
    <property type="match status" value="1"/>
</dbReference>
<reference evidence="1 2" key="1">
    <citation type="submission" date="2020-07" db="EMBL/GenBank/DDBJ databases">
        <title>Sequencing the genomes of 1000 actinobacteria strains.</title>
        <authorList>
            <person name="Klenk H.-P."/>
        </authorList>
    </citation>
    <scope>NUCLEOTIDE SEQUENCE [LARGE SCALE GENOMIC DNA]</scope>
    <source>
        <strain evidence="1 2">DSM 22083</strain>
    </source>
</reference>
<gene>
    <name evidence="1" type="ORF">BKA15_005095</name>
</gene>
<sequence length="215" mass="23096">MRTTEQIERPTTTWPAWLVVIALTVLAIGINLPSAATADPGGVASPKALPEPGEPASIQAALEIDGIKGESTAGGHVDAIDVLSWSWGVSVNAPSNPTRPVIGRPTFTDITFSVATSKASPTLMLTCAQGKHLKSAVLYVWKTTREGEQHEFFKITLTDVLITSFQQSGSEGMQLTEQFTLSFAQIVMEYRVQKADGSLGETIRSGWDIARNRAI</sequence>
<dbReference type="InterPro" id="IPR008514">
    <property type="entry name" value="T6SS_Hcp"/>
</dbReference>
<comment type="caution">
    <text evidence="1">The sequence shown here is derived from an EMBL/GenBank/DDBJ whole genome shotgun (WGS) entry which is preliminary data.</text>
</comment>
<dbReference type="PANTHER" id="PTHR36152">
    <property type="entry name" value="CYTOPLASMIC PROTEIN-RELATED"/>
    <property type="match status" value="1"/>
</dbReference>
<dbReference type="InterPro" id="IPR036624">
    <property type="entry name" value="Hcp1-lik_sf"/>
</dbReference>
<dbReference type="Proteomes" id="UP000569914">
    <property type="component" value="Unassembled WGS sequence"/>
</dbReference>
<dbReference type="EMBL" id="JACCBU010000001">
    <property type="protein sequence ID" value="NYE73766.1"/>
    <property type="molecule type" value="Genomic_DNA"/>
</dbReference>
<keyword evidence="2" id="KW-1185">Reference proteome</keyword>